<name>A0A0H3AQ36_BRUO2</name>
<proteinExistence type="predicted"/>
<gene>
    <name evidence="2" type="ordered locus">BOV_0883</name>
</gene>
<evidence type="ECO:0000313" key="2">
    <source>
        <dbReference type="EMBL" id="ABQ61068.1"/>
    </source>
</evidence>
<reference evidence="3" key="1">
    <citation type="journal article" date="2009" name="PLoS ONE">
        <title>Genome degradation in Brucella ovis corresponds with narrowing of its host range and tissue tropism.</title>
        <authorList>
            <person name="Tsolis R.M."/>
            <person name="Seshadri R."/>
            <person name="Santos R.L."/>
            <person name="Sangari F.J."/>
            <person name="Lobo J.M."/>
            <person name="de Jong M.F."/>
            <person name="Ren Q."/>
            <person name="Myers G."/>
            <person name="Brinkac L.M."/>
            <person name="Nelson W.C."/>
            <person name="Deboy R.T."/>
            <person name="Angiuoli S."/>
            <person name="Khouri H."/>
            <person name="Dimitrov G."/>
            <person name="Robinson J.R."/>
            <person name="Mulligan S."/>
            <person name="Walker R.L."/>
            <person name="Elzer P.E."/>
            <person name="Hassan K.A."/>
            <person name="Paulsen I.T."/>
        </authorList>
    </citation>
    <scope>NUCLEOTIDE SEQUENCE [LARGE SCALE GENOMIC DNA]</scope>
    <source>
        <strain evidence="3">ATCC 25840 / 63/290 / NCTC 10512</strain>
    </source>
</reference>
<dbReference type="KEGG" id="bov:BOV_0883"/>
<keyword evidence="1" id="KW-0472">Membrane</keyword>
<keyword evidence="3" id="KW-1185">Reference proteome</keyword>
<accession>A0A0H3AQ36</accession>
<dbReference type="EMBL" id="CP000708">
    <property type="protein sequence ID" value="ABQ61068.1"/>
    <property type="molecule type" value="Genomic_DNA"/>
</dbReference>
<evidence type="ECO:0000256" key="1">
    <source>
        <dbReference type="SAM" id="Phobius"/>
    </source>
</evidence>
<dbReference type="HOGENOM" id="CLU_203034_0_0_5"/>
<evidence type="ECO:0000313" key="3">
    <source>
        <dbReference type="Proteomes" id="UP000006383"/>
    </source>
</evidence>
<dbReference type="Proteomes" id="UP000006383">
    <property type="component" value="Chromosome I"/>
</dbReference>
<feature type="transmembrane region" description="Helical" evidence="1">
    <location>
        <begin position="12"/>
        <end position="34"/>
    </location>
</feature>
<keyword evidence="1" id="KW-0812">Transmembrane</keyword>
<protein>
    <submittedName>
        <fullName evidence="2">Uncharacterized protein</fullName>
    </submittedName>
</protein>
<sequence>MFEDDSKKPLRAFVGTASVALILSNGSLASLAFAGRKWLFARHSCAYGVYLVNLF</sequence>
<organism evidence="2 3">
    <name type="scientific">Brucella ovis (strain ATCC 25840 / 63/290 / NCTC 10512)</name>
    <dbReference type="NCBI Taxonomy" id="444178"/>
    <lineage>
        <taxon>Bacteria</taxon>
        <taxon>Pseudomonadati</taxon>
        <taxon>Pseudomonadota</taxon>
        <taxon>Alphaproteobacteria</taxon>
        <taxon>Hyphomicrobiales</taxon>
        <taxon>Brucellaceae</taxon>
        <taxon>Brucella/Ochrobactrum group</taxon>
        <taxon>Brucella</taxon>
    </lineage>
</organism>
<dbReference type="AlphaFoldDB" id="A0A0H3AQ36"/>
<keyword evidence="1" id="KW-1133">Transmembrane helix</keyword>